<dbReference type="InterPro" id="IPR052893">
    <property type="entry name" value="TCS_response_regulator"/>
</dbReference>
<dbReference type="InterPro" id="IPR011006">
    <property type="entry name" value="CheY-like_superfamily"/>
</dbReference>
<dbReference type="EMBL" id="LT629758">
    <property type="protein sequence ID" value="SDS85772.1"/>
    <property type="molecule type" value="Genomic_DNA"/>
</dbReference>
<dbReference type="Gene3D" id="3.40.50.2300">
    <property type="match status" value="1"/>
</dbReference>
<dbReference type="STRING" id="113562.SAMN04489716_1807"/>
<evidence type="ECO:0000313" key="3">
    <source>
        <dbReference type="EMBL" id="SDS85772.1"/>
    </source>
</evidence>
<organism evidence="3 4">
    <name type="scientific">Actinoplanes derwentensis</name>
    <dbReference type="NCBI Taxonomy" id="113562"/>
    <lineage>
        <taxon>Bacteria</taxon>
        <taxon>Bacillati</taxon>
        <taxon>Actinomycetota</taxon>
        <taxon>Actinomycetes</taxon>
        <taxon>Micromonosporales</taxon>
        <taxon>Micromonosporaceae</taxon>
        <taxon>Actinoplanes</taxon>
    </lineage>
</organism>
<dbReference type="PANTHER" id="PTHR44520:SF2">
    <property type="entry name" value="RESPONSE REGULATOR RCP1"/>
    <property type="match status" value="1"/>
</dbReference>
<evidence type="ECO:0000259" key="2">
    <source>
        <dbReference type="PROSITE" id="PS50110"/>
    </source>
</evidence>
<accession>A0A1H1VLW0</accession>
<dbReference type="CDD" id="cd17557">
    <property type="entry name" value="REC_Rcp-like"/>
    <property type="match status" value="1"/>
</dbReference>
<dbReference type="Pfam" id="PF00072">
    <property type="entry name" value="Response_reg"/>
    <property type="match status" value="1"/>
</dbReference>
<keyword evidence="4" id="KW-1185">Reference proteome</keyword>
<evidence type="ECO:0000256" key="1">
    <source>
        <dbReference type="PROSITE-ProRule" id="PRU00169"/>
    </source>
</evidence>
<dbReference type="AlphaFoldDB" id="A0A1H1VLW0"/>
<feature type="domain" description="Response regulatory" evidence="2">
    <location>
        <begin position="11"/>
        <end position="136"/>
    </location>
</feature>
<proteinExistence type="predicted"/>
<dbReference type="GO" id="GO:0000160">
    <property type="term" value="P:phosphorelay signal transduction system"/>
    <property type="evidence" value="ECO:0007669"/>
    <property type="project" value="InterPro"/>
</dbReference>
<dbReference type="OrthoDB" id="9793549at2"/>
<feature type="modified residue" description="4-aspartylphosphate" evidence="1">
    <location>
        <position position="69"/>
    </location>
</feature>
<dbReference type="InterPro" id="IPR001789">
    <property type="entry name" value="Sig_transdc_resp-reg_receiver"/>
</dbReference>
<gene>
    <name evidence="3" type="ORF">SAMN04489716_1807</name>
</gene>
<dbReference type="Proteomes" id="UP000198688">
    <property type="component" value="Chromosome I"/>
</dbReference>
<dbReference type="RefSeq" id="WP_092543288.1">
    <property type="nucleotide sequence ID" value="NZ_BOMJ01000011.1"/>
</dbReference>
<dbReference type="SMART" id="SM00448">
    <property type="entry name" value="REC"/>
    <property type="match status" value="1"/>
</dbReference>
<name>A0A1H1VLW0_9ACTN</name>
<sequence length="149" mass="16151">MPTSGPLVQLNVLVVDDDDADAFMIEEALIDSAVPTVLGRVPDGQEALAYLRRTGQYADAVRPDLILLDLNMPRKGGLQTLTEIKADATLEAIPVVVLTTSDAPPDIIASYEHHASAFVTKPMDLESFETAVRKISTFYGEIARLPRTS</sequence>
<dbReference type="PROSITE" id="PS50110">
    <property type="entry name" value="RESPONSE_REGULATORY"/>
    <property type="match status" value="1"/>
</dbReference>
<dbReference type="SUPFAM" id="SSF52172">
    <property type="entry name" value="CheY-like"/>
    <property type="match status" value="1"/>
</dbReference>
<protein>
    <submittedName>
        <fullName evidence="3">Response regulator receiver domain-containing protein</fullName>
    </submittedName>
</protein>
<dbReference type="PANTHER" id="PTHR44520">
    <property type="entry name" value="RESPONSE REGULATOR RCP1-RELATED"/>
    <property type="match status" value="1"/>
</dbReference>
<reference evidence="3 4" key="1">
    <citation type="submission" date="2016-10" db="EMBL/GenBank/DDBJ databases">
        <authorList>
            <person name="de Groot N.N."/>
        </authorList>
    </citation>
    <scope>NUCLEOTIDE SEQUENCE [LARGE SCALE GENOMIC DNA]</scope>
    <source>
        <strain evidence="3 4">DSM 43941</strain>
    </source>
</reference>
<evidence type="ECO:0000313" key="4">
    <source>
        <dbReference type="Proteomes" id="UP000198688"/>
    </source>
</evidence>
<keyword evidence="1" id="KW-0597">Phosphoprotein</keyword>